<dbReference type="Pfam" id="PF08279">
    <property type="entry name" value="HTH_11"/>
    <property type="match status" value="1"/>
</dbReference>
<proteinExistence type="predicted"/>
<dbReference type="Pfam" id="PF25583">
    <property type="entry name" value="WCX"/>
    <property type="match status" value="1"/>
</dbReference>
<feature type="domain" description="HTH deoR-type" evidence="3">
    <location>
        <begin position="3"/>
        <end position="58"/>
    </location>
</feature>
<organism evidence="4 5">
    <name type="scientific">Hymenobacter persicinus</name>
    <dbReference type="NCBI Taxonomy" id="2025506"/>
    <lineage>
        <taxon>Bacteria</taxon>
        <taxon>Pseudomonadati</taxon>
        <taxon>Bacteroidota</taxon>
        <taxon>Cytophagia</taxon>
        <taxon>Cytophagales</taxon>
        <taxon>Hymenobacteraceae</taxon>
        <taxon>Hymenobacter</taxon>
    </lineage>
</organism>
<sequence length="320" mass="36385">MNRFDRITAILIQLQARRVVRGQELAERFGVSLRTVYRDLRTLEEAGVPLSGEAGVGYSLAEGYRLPPVMFSREEATALITAEKLVSQLTDAHTAQLSRAAMDKLRAVLRRPDRDYLEELSPHITILPARSRQAAPPLTPNTHQLLLTSIAEKRVVGLDYRAGYHGAPTHREVEPMSLYFGQYWHVVAFCRLRQEYRDFRLDRIAGLHLRAEQFVPRLESLHEYWAQQAQQRQVEPVVVRFAPGAMPHVQENKHHFGWAHEHAVADGHTEVTFLTSHPGYLARWLLLFAGQVRIVSPAGLRAQLRQLAQAAQESFGEPED</sequence>
<keyword evidence="1" id="KW-0805">Transcription regulation</keyword>
<dbReference type="Gene3D" id="1.10.10.10">
    <property type="entry name" value="Winged helix-like DNA-binding domain superfamily/Winged helix DNA-binding domain"/>
    <property type="match status" value="1"/>
</dbReference>
<dbReference type="InterPro" id="IPR051534">
    <property type="entry name" value="CBASS_pafABC_assoc_protein"/>
</dbReference>
<reference evidence="4 5" key="1">
    <citation type="submission" date="2019-02" db="EMBL/GenBank/DDBJ databases">
        <title>Bacterial novel species isolated from soil.</title>
        <authorList>
            <person name="Jung H.-Y."/>
        </authorList>
    </citation>
    <scope>NUCLEOTIDE SEQUENCE [LARGE SCALE GENOMIC DNA]</scope>
    <source>
        <strain evidence="4 5">1-3-3-3</strain>
    </source>
</reference>
<dbReference type="RefSeq" id="WP_129920165.1">
    <property type="nucleotide sequence ID" value="NZ_SEWE01000008.1"/>
</dbReference>
<evidence type="ECO:0000256" key="1">
    <source>
        <dbReference type="ARBA" id="ARBA00023015"/>
    </source>
</evidence>
<dbReference type="InterPro" id="IPR036388">
    <property type="entry name" value="WH-like_DNA-bd_sf"/>
</dbReference>
<dbReference type="InterPro" id="IPR001034">
    <property type="entry name" value="DeoR_HTH"/>
</dbReference>
<dbReference type="InterPro" id="IPR036390">
    <property type="entry name" value="WH_DNA-bd_sf"/>
</dbReference>
<dbReference type="Pfam" id="PF13280">
    <property type="entry name" value="WYL"/>
    <property type="match status" value="1"/>
</dbReference>
<accession>A0A4Q5LHP7</accession>
<keyword evidence="5" id="KW-1185">Reference proteome</keyword>
<dbReference type="InterPro" id="IPR013196">
    <property type="entry name" value="HTH_11"/>
</dbReference>
<evidence type="ECO:0000313" key="5">
    <source>
        <dbReference type="Proteomes" id="UP000294155"/>
    </source>
</evidence>
<dbReference type="AlphaFoldDB" id="A0A4Q5LHP7"/>
<evidence type="ECO:0000256" key="2">
    <source>
        <dbReference type="ARBA" id="ARBA00023163"/>
    </source>
</evidence>
<dbReference type="PROSITE" id="PS52050">
    <property type="entry name" value="WYL"/>
    <property type="match status" value="1"/>
</dbReference>
<evidence type="ECO:0000313" key="4">
    <source>
        <dbReference type="EMBL" id="RYU81861.1"/>
    </source>
</evidence>
<dbReference type="SUPFAM" id="SSF46785">
    <property type="entry name" value="Winged helix' DNA-binding domain"/>
    <property type="match status" value="1"/>
</dbReference>
<keyword evidence="2" id="KW-0804">Transcription</keyword>
<dbReference type="PROSITE" id="PS51000">
    <property type="entry name" value="HTH_DEOR_2"/>
    <property type="match status" value="1"/>
</dbReference>
<dbReference type="InterPro" id="IPR057727">
    <property type="entry name" value="WCX_dom"/>
</dbReference>
<name>A0A4Q5LHP7_9BACT</name>
<dbReference type="PANTHER" id="PTHR34580">
    <property type="match status" value="1"/>
</dbReference>
<dbReference type="GO" id="GO:0003700">
    <property type="term" value="F:DNA-binding transcription factor activity"/>
    <property type="evidence" value="ECO:0007669"/>
    <property type="project" value="InterPro"/>
</dbReference>
<dbReference type="Proteomes" id="UP000294155">
    <property type="component" value="Unassembled WGS sequence"/>
</dbReference>
<protein>
    <submittedName>
        <fullName evidence="4">YafY family transcriptional regulator</fullName>
    </submittedName>
</protein>
<dbReference type="OrthoDB" id="9815009at2"/>
<dbReference type="InterPro" id="IPR028349">
    <property type="entry name" value="PafC-like"/>
</dbReference>
<evidence type="ECO:0000259" key="3">
    <source>
        <dbReference type="PROSITE" id="PS51000"/>
    </source>
</evidence>
<dbReference type="SMART" id="SM00420">
    <property type="entry name" value="HTH_DEOR"/>
    <property type="match status" value="1"/>
</dbReference>
<dbReference type="PIRSF" id="PIRSF016838">
    <property type="entry name" value="PafC"/>
    <property type="match status" value="1"/>
</dbReference>
<dbReference type="PANTHER" id="PTHR34580:SF1">
    <property type="entry name" value="PROTEIN PAFC"/>
    <property type="match status" value="1"/>
</dbReference>
<dbReference type="InterPro" id="IPR026881">
    <property type="entry name" value="WYL_dom"/>
</dbReference>
<gene>
    <name evidence="4" type="ORF">EWM57_05625</name>
</gene>
<dbReference type="EMBL" id="SEWE01000008">
    <property type="protein sequence ID" value="RYU81861.1"/>
    <property type="molecule type" value="Genomic_DNA"/>
</dbReference>
<comment type="caution">
    <text evidence="4">The sequence shown here is derived from an EMBL/GenBank/DDBJ whole genome shotgun (WGS) entry which is preliminary data.</text>
</comment>